<dbReference type="EMBL" id="BMMX01000071">
    <property type="protein sequence ID" value="GGL19844.1"/>
    <property type="molecule type" value="Genomic_DNA"/>
</dbReference>
<protein>
    <submittedName>
        <fullName evidence="1">Uncharacterized protein</fullName>
    </submittedName>
</protein>
<name>A0A8J3C8H0_9ACTN</name>
<evidence type="ECO:0000313" key="2">
    <source>
        <dbReference type="Proteomes" id="UP000656042"/>
    </source>
</evidence>
<keyword evidence="2" id="KW-1185">Reference proteome</keyword>
<evidence type="ECO:0000313" key="1">
    <source>
        <dbReference type="EMBL" id="GGL19844.1"/>
    </source>
</evidence>
<reference evidence="1" key="1">
    <citation type="journal article" date="2014" name="Int. J. Syst. Evol. Microbiol.">
        <title>Complete genome sequence of Corynebacterium casei LMG S-19264T (=DSM 44701T), isolated from a smear-ripened cheese.</title>
        <authorList>
            <consortium name="US DOE Joint Genome Institute (JGI-PGF)"/>
            <person name="Walter F."/>
            <person name="Albersmeier A."/>
            <person name="Kalinowski J."/>
            <person name="Ruckert C."/>
        </authorList>
    </citation>
    <scope>NUCLEOTIDE SEQUENCE</scope>
    <source>
        <strain evidence="1">CGMCC 4.7299</strain>
    </source>
</reference>
<dbReference type="Proteomes" id="UP000656042">
    <property type="component" value="Unassembled WGS sequence"/>
</dbReference>
<accession>A0A8J3C8H0</accession>
<dbReference type="AlphaFoldDB" id="A0A8J3C8H0"/>
<gene>
    <name evidence="1" type="ORF">GCM10012284_63070</name>
</gene>
<sequence>MVAEHVALAPRCAAAQSTTHEVVVAPVTITPTKPLTPTHVKGLLWTDLLVRATSDIMPTRLMWNSRTAHLTTQTTAFWAHLDRVAPGADWSAESEAAIGERYVDFHAHGTRPDPDELAAYFTRVEAGWIHPAGRRMLDLWRDQMARLGIADPGLTADRPLPWDTGQVLAALDRRGLLIDHRRFGGPAYLDGVRYGMPIRRLVSADGTANYLMPILRDLLPMVRPDRLFLLVCDAGILADYLLVDRVLAEFGAATRLVALGRVPVDGQVRSSKHGGWSGVTLGDLAATSGSAGVRAYRLGMRLYFVGMLGRRSPQSFRPDLVRRAVGRAARMLGGAAGDDPGHVARLRALARHGYVDPYRLTSGLLGRSPAPLSSQMRDILT</sequence>
<comment type="caution">
    <text evidence="1">The sequence shown here is derived from an EMBL/GenBank/DDBJ whole genome shotgun (WGS) entry which is preliminary data.</text>
</comment>
<proteinExistence type="predicted"/>
<organism evidence="1 2">
    <name type="scientific">Mangrovihabitans endophyticus</name>
    <dbReference type="NCBI Taxonomy" id="1751298"/>
    <lineage>
        <taxon>Bacteria</taxon>
        <taxon>Bacillati</taxon>
        <taxon>Actinomycetota</taxon>
        <taxon>Actinomycetes</taxon>
        <taxon>Micromonosporales</taxon>
        <taxon>Micromonosporaceae</taxon>
        <taxon>Mangrovihabitans</taxon>
    </lineage>
</organism>
<reference evidence="1" key="2">
    <citation type="submission" date="2020-09" db="EMBL/GenBank/DDBJ databases">
        <authorList>
            <person name="Sun Q."/>
            <person name="Zhou Y."/>
        </authorList>
    </citation>
    <scope>NUCLEOTIDE SEQUENCE</scope>
    <source>
        <strain evidence="1">CGMCC 4.7299</strain>
    </source>
</reference>